<accession>A0ABW6PP91</accession>
<gene>
    <name evidence="9" type="ORF">ACFYTF_15445</name>
</gene>
<comment type="similarity">
    <text evidence="2">Belongs to the MmpS family.</text>
</comment>
<organism evidence="9 10">
    <name type="scientific">Nocardia thailandica</name>
    <dbReference type="NCBI Taxonomy" id="257275"/>
    <lineage>
        <taxon>Bacteria</taxon>
        <taxon>Bacillati</taxon>
        <taxon>Actinomycetota</taxon>
        <taxon>Actinomycetes</taxon>
        <taxon>Mycobacteriales</taxon>
        <taxon>Nocardiaceae</taxon>
        <taxon>Nocardia</taxon>
    </lineage>
</organism>
<feature type="compositionally biased region" description="Low complexity" evidence="7">
    <location>
        <begin position="1"/>
        <end position="25"/>
    </location>
</feature>
<evidence type="ECO:0000256" key="8">
    <source>
        <dbReference type="SAM" id="Phobius"/>
    </source>
</evidence>
<evidence type="ECO:0000256" key="6">
    <source>
        <dbReference type="ARBA" id="ARBA00023136"/>
    </source>
</evidence>
<feature type="transmembrane region" description="Helical" evidence="8">
    <location>
        <begin position="34"/>
        <end position="61"/>
    </location>
</feature>
<dbReference type="Pfam" id="PF05423">
    <property type="entry name" value="Mycobact_memb"/>
    <property type="match status" value="1"/>
</dbReference>
<dbReference type="InterPro" id="IPR008693">
    <property type="entry name" value="MmpS"/>
</dbReference>
<dbReference type="InterPro" id="IPR038468">
    <property type="entry name" value="MmpS_C"/>
</dbReference>
<reference evidence="9 10" key="1">
    <citation type="submission" date="2024-10" db="EMBL/GenBank/DDBJ databases">
        <title>The Natural Products Discovery Center: Release of the First 8490 Sequenced Strains for Exploring Actinobacteria Biosynthetic Diversity.</title>
        <authorList>
            <person name="Kalkreuter E."/>
            <person name="Kautsar S.A."/>
            <person name="Yang D."/>
            <person name="Bader C.D."/>
            <person name="Teijaro C.N."/>
            <person name="Fluegel L."/>
            <person name="Davis C.M."/>
            <person name="Simpson J.R."/>
            <person name="Lauterbach L."/>
            <person name="Steele A.D."/>
            <person name="Gui C."/>
            <person name="Meng S."/>
            <person name="Li G."/>
            <person name="Viehrig K."/>
            <person name="Ye F."/>
            <person name="Su P."/>
            <person name="Kiefer A.F."/>
            <person name="Nichols A."/>
            <person name="Cepeda A.J."/>
            <person name="Yan W."/>
            <person name="Fan B."/>
            <person name="Jiang Y."/>
            <person name="Adhikari A."/>
            <person name="Zheng C.-J."/>
            <person name="Schuster L."/>
            <person name="Cowan T.M."/>
            <person name="Smanski M.J."/>
            <person name="Chevrette M.G."/>
            <person name="De Carvalho L.P.S."/>
            <person name="Shen B."/>
        </authorList>
    </citation>
    <scope>NUCLEOTIDE SEQUENCE [LARGE SCALE GENOMIC DNA]</scope>
    <source>
        <strain evidence="9 10">NPDC004045</strain>
    </source>
</reference>
<dbReference type="RefSeq" id="WP_387700830.1">
    <property type="nucleotide sequence ID" value="NZ_JBIAMX010000008.1"/>
</dbReference>
<evidence type="ECO:0000256" key="1">
    <source>
        <dbReference type="ARBA" id="ARBA00004236"/>
    </source>
</evidence>
<keyword evidence="10" id="KW-1185">Reference proteome</keyword>
<protein>
    <submittedName>
        <fullName evidence="9">MmpS family transport accessory protein</fullName>
    </submittedName>
</protein>
<dbReference type="Proteomes" id="UP001601444">
    <property type="component" value="Unassembled WGS sequence"/>
</dbReference>
<sequence>MSYQSGYPQHQGGQQPGGYPAQGGYPQPPGKKKVWPWVLGGVALVFVLIVGGCVAVVGVAANEIDKEANREVTVSYEVTGTGTGSVFFSGRNFDVAQETDVTLPWSKTVTMDGLVKIVSLTATGGEEDGEIGCRITVGGKVIAEQTANGPYASANCTGDAGK</sequence>
<keyword evidence="3" id="KW-1003">Cell membrane</keyword>
<evidence type="ECO:0000313" key="9">
    <source>
        <dbReference type="EMBL" id="MFF0544224.1"/>
    </source>
</evidence>
<evidence type="ECO:0000256" key="2">
    <source>
        <dbReference type="ARBA" id="ARBA00007531"/>
    </source>
</evidence>
<comment type="caution">
    <text evidence="9">The sequence shown here is derived from an EMBL/GenBank/DDBJ whole genome shotgun (WGS) entry which is preliminary data.</text>
</comment>
<evidence type="ECO:0000256" key="7">
    <source>
        <dbReference type="SAM" id="MobiDB-lite"/>
    </source>
</evidence>
<name>A0ABW6PP91_9NOCA</name>
<keyword evidence="5 8" id="KW-1133">Transmembrane helix</keyword>
<keyword evidence="4 8" id="KW-0812">Transmembrane</keyword>
<evidence type="ECO:0000256" key="4">
    <source>
        <dbReference type="ARBA" id="ARBA00022692"/>
    </source>
</evidence>
<proteinExistence type="inferred from homology"/>
<dbReference type="Gene3D" id="2.60.40.2880">
    <property type="entry name" value="MmpS1-5, C-terminal soluble domain"/>
    <property type="match status" value="1"/>
</dbReference>
<evidence type="ECO:0000256" key="5">
    <source>
        <dbReference type="ARBA" id="ARBA00022989"/>
    </source>
</evidence>
<evidence type="ECO:0000313" key="10">
    <source>
        <dbReference type="Proteomes" id="UP001601444"/>
    </source>
</evidence>
<comment type="subcellular location">
    <subcellularLocation>
        <location evidence="1">Cell membrane</location>
    </subcellularLocation>
</comment>
<keyword evidence="6 8" id="KW-0472">Membrane</keyword>
<evidence type="ECO:0000256" key="3">
    <source>
        <dbReference type="ARBA" id="ARBA00022475"/>
    </source>
</evidence>
<dbReference type="EMBL" id="JBIAMX010000008">
    <property type="protein sequence ID" value="MFF0544224.1"/>
    <property type="molecule type" value="Genomic_DNA"/>
</dbReference>
<feature type="region of interest" description="Disordered" evidence="7">
    <location>
        <begin position="1"/>
        <end position="27"/>
    </location>
</feature>